<keyword evidence="3" id="KW-1185">Reference proteome</keyword>
<keyword evidence="1" id="KW-0732">Signal</keyword>
<evidence type="ECO:0000313" key="2">
    <source>
        <dbReference type="EMBL" id="KAK8778342.1"/>
    </source>
</evidence>
<dbReference type="Proteomes" id="UP001321473">
    <property type="component" value="Unassembled WGS sequence"/>
</dbReference>
<feature type="signal peptide" evidence="1">
    <location>
        <begin position="1"/>
        <end position="31"/>
    </location>
</feature>
<dbReference type="EMBL" id="JARKHS020010853">
    <property type="protein sequence ID" value="KAK8778342.1"/>
    <property type="molecule type" value="Genomic_DNA"/>
</dbReference>
<evidence type="ECO:0008006" key="4">
    <source>
        <dbReference type="Google" id="ProtNLM"/>
    </source>
</evidence>
<gene>
    <name evidence="2" type="ORF">V5799_020316</name>
</gene>
<sequence>MRNRGGVKEWVGLEGLLALCCCLALLGVTQAQFFSKTTNTIPRMGRRAVDYPQLEEPRLGRMLGLLPGEPVRQPAELSFLLGGEGFQYATRDRPANGCRDSRCRMRGAAFLPALQAIEDA</sequence>
<feature type="chain" id="PRO_5042812083" description="Secreted protein" evidence="1">
    <location>
        <begin position="32"/>
        <end position="120"/>
    </location>
</feature>
<reference evidence="2 3" key="1">
    <citation type="journal article" date="2023" name="Arcadia Sci">
        <title>De novo assembly of a long-read Amblyomma americanum tick genome.</title>
        <authorList>
            <person name="Chou S."/>
            <person name="Poskanzer K.E."/>
            <person name="Rollins M."/>
            <person name="Thuy-Boun P.S."/>
        </authorList>
    </citation>
    <scope>NUCLEOTIDE SEQUENCE [LARGE SCALE GENOMIC DNA]</scope>
    <source>
        <strain evidence="2">F_SG_1</strain>
        <tissue evidence="2">Salivary glands</tissue>
    </source>
</reference>
<comment type="caution">
    <text evidence="2">The sequence shown here is derived from an EMBL/GenBank/DDBJ whole genome shotgun (WGS) entry which is preliminary data.</text>
</comment>
<name>A0AAQ4EUI8_AMBAM</name>
<evidence type="ECO:0000256" key="1">
    <source>
        <dbReference type="SAM" id="SignalP"/>
    </source>
</evidence>
<protein>
    <recommendedName>
        <fullName evidence="4">Secreted protein</fullName>
    </recommendedName>
</protein>
<proteinExistence type="predicted"/>
<accession>A0AAQ4EUI8</accession>
<organism evidence="2 3">
    <name type="scientific">Amblyomma americanum</name>
    <name type="common">Lone star tick</name>
    <dbReference type="NCBI Taxonomy" id="6943"/>
    <lineage>
        <taxon>Eukaryota</taxon>
        <taxon>Metazoa</taxon>
        <taxon>Ecdysozoa</taxon>
        <taxon>Arthropoda</taxon>
        <taxon>Chelicerata</taxon>
        <taxon>Arachnida</taxon>
        <taxon>Acari</taxon>
        <taxon>Parasitiformes</taxon>
        <taxon>Ixodida</taxon>
        <taxon>Ixodoidea</taxon>
        <taxon>Ixodidae</taxon>
        <taxon>Amblyomminae</taxon>
        <taxon>Amblyomma</taxon>
    </lineage>
</organism>
<dbReference type="AlphaFoldDB" id="A0AAQ4EUI8"/>
<evidence type="ECO:0000313" key="3">
    <source>
        <dbReference type="Proteomes" id="UP001321473"/>
    </source>
</evidence>